<dbReference type="SUPFAM" id="SSF51395">
    <property type="entry name" value="FMN-linked oxidoreductases"/>
    <property type="match status" value="1"/>
</dbReference>
<keyword evidence="1" id="KW-0285">Flavoprotein</keyword>
<dbReference type="EMBL" id="ACJX03000001">
    <property type="protein sequence ID" value="KRT35394.1"/>
    <property type="molecule type" value="Genomic_DNA"/>
</dbReference>
<reference evidence="5" key="1">
    <citation type="submission" date="2012-09" db="EMBL/GenBank/DDBJ databases">
        <authorList>
            <person name="Weinstock G."/>
            <person name="Sodergren E."/>
            <person name="Clifton S."/>
            <person name="Fulton L."/>
            <person name="Fulton B."/>
            <person name="Courtney L."/>
            <person name="Fronick C."/>
            <person name="Harrison M."/>
            <person name="Strong C."/>
            <person name="Farmer C."/>
            <person name="Delehaunty K."/>
            <person name="Markovic C."/>
            <person name="Hall O."/>
            <person name="Minx P."/>
            <person name="Tomlinson C."/>
            <person name="Mitreva M."/>
            <person name="Nelson J."/>
            <person name="Hou S."/>
            <person name="Wollam A."/>
            <person name="Pepin K.H."/>
            <person name="Johnson M."/>
            <person name="Bhonagiri V."/>
            <person name="Nash W.E."/>
            <person name="Suruliraj S."/>
            <person name="Warren W."/>
            <person name="Chinwalla A."/>
            <person name="Mardis E.R."/>
            <person name="Wilson R.K."/>
        </authorList>
    </citation>
    <scope>NUCLEOTIDE SEQUENCE [LARGE SCALE GENOMIC DNA]</scope>
    <source>
        <strain evidence="5">OS1</strain>
    </source>
</reference>
<proteinExistence type="predicted"/>
<dbReference type="InterPro" id="IPR001155">
    <property type="entry name" value="OxRdtase_FMN_N"/>
</dbReference>
<dbReference type="Proteomes" id="UP000005273">
    <property type="component" value="Unassembled WGS sequence"/>
</dbReference>
<dbReference type="InterPro" id="IPR013785">
    <property type="entry name" value="Aldolase_TIM"/>
</dbReference>
<sequence>MEMTYNLNIRATTQREGSFMSFADSIMKPATLGRIGVKNRIIRSATYMAGADEKTGNPTPKLIEKYKELAKGGVGLIITGHTYVNSNGKASPRQLSISSDDNISGLANLVSEAHGTGCPMIVQISHAGAFSITAEDGVTLAPSDVKNPMTGRPCKGMTISEIHSLITDFAKAAQRAKVSNADGVQLHLAHGFLLTQFLSPIFNKRKDAYGGEDILKRARIVFEILEEIRYRTGEDFPLWVKISVTEGANEGYSSLEGIRLAQELARVKVDAIEVSGGTFYGDKNLSPSRAGIIAGKNEGYFAEEASAIRERVGKTTQVILVGGLRSQERMVNLFDRGTAEAFSLSRPLIAEPDLVNRWASGDGEPAECISCNACSRTAKAGIVYCPVMRDAAEGIWAPPPEC</sequence>
<dbReference type="PANTHER" id="PTHR43656:SF2">
    <property type="entry name" value="BINDING OXIDOREDUCTASE, PUTATIVE (AFU_ORTHOLOGUE AFUA_2G08260)-RELATED"/>
    <property type="match status" value="1"/>
</dbReference>
<accession>A0A0T5XAV0</accession>
<evidence type="ECO:0000259" key="3">
    <source>
        <dbReference type="Pfam" id="PF00724"/>
    </source>
</evidence>
<comment type="caution">
    <text evidence="4">The sequence shown here is derived from an EMBL/GenBank/DDBJ whole genome shotgun (WGS) entry which is preliminary data.</text>
</comment>
<dbReference type="CDD" id="cd02803">
    <property type="entry name" value="OYE_like_FMN_family"/>
    <property type="match status" value="1"/>
</dbReference>
<dbReference type="AlphaFoldDB" id="A0A0T5XAV0"/>
<dbReference type="STRING" id="592015.HMPREF1705_02620"/>
<evidence type="ECO:0000313" key="5">
    <source>
        <dbReference type="Proteomes" id="UP000005273"/>
    </source>
</evidence>
<dbReference type="eggNOG" id="COG1902">
    <property type="taxonomic scope" value="Bacteria"/>
</dbReference>
<evidence type="ECO:0000256" key="2">
    <source>
        <dbReference type="ARBA" id="ARBA00023002"/>
    </source>
</evidence>
<organism evidence="4 5">
    <name type="scientific">Acetomicrobium hydrogeniformans ATCC BAA-1850</name>
    <dbReference type="NCBI Taxonomy" id="592015"/>
    <lineage>
        <taxon>Bacteria</taxon>
        <taxon>Thermotogati</taxon>
        <taxon>Synergistota</taxon>
        <taxon>Synergistia</taxon>
        <taxon>Synergistales</taxon>
        <taxon>Acetomicrobiaceae</taxon>
        <taxon>Acetomicrobium</taxon>
    </lineage>
</organism>
<gene>
    <name evidence="4" type="ORF">HMPREF1705_02620</name>
</gene>
<feature type="domain" description="NADH:flavin oxidoreductase/NADH oxidase N-terminal" evidence="3">
    <location>
        <begin position="26"/>
        <end position="360"/>
    </location>
</feature>
<dbReference type="OrthoDB" id="9772736at2"/>
<dbReference type="PANTHER" id="PTHR43656">
    <property type="entry name" value="BINDING OXIDOREDUCTASE, PUTATIVE (AFU_ORTHOLOGUE AFUA_2G08260)-RELATED"/>
    <property type="match status" value="1"/>
</dbReference>
<dbReference type="InterPro" id="IPR051799">
    <property type="entry name" value="NADH_flavin_oxidoreductase"/>
</dbReference>
<dbReference type="Pfam" id="PF00724">
    <property type="entry name" value="Oxidored_FMN"/>
    <property type="match status" value="1"/>
</dbReference>
<keyword evidence="5" id="KW-1185">Reference proteome</keyword>
<keyword evidence="2" id="KW-0560">Oxidoreductase</keyword>
<dbReference type="GO" id="GO:0016491">
    <property type="term" value="F:oxidoreductase activity"/>
    <property type="evidence" value="ECO:0007669"/>
    <property type="project" value="UniProtKB-KW"/>
</dbReference>
<name>A0A0T5XAV0_9BACT</name>
<dbReference type="Gene3D" id="3.20.20.70">
    <property type="entry name" value="Aldolase class I"/>
    <property type="match status" value="1"/>
</dbReference>
<protein>
    <submittedName>
        <fullName evidence="4">Oxidoreductase, FAD/FMN-binding protein</fullName>
    </submittedName>
</protein>
<evidence type="ECO:0000256" key="1">
    <source>
        <dbReference type="ARBA" id="ARBA00022630"/>
    </source>
</evidence>
<evidence type="ECO:0000313" key="4">
    <source>
        <dbReference type="EMBL" id="KRT35394.1"/>
    </source>
</evidence>
<dbReference type="GO" id="GO:0010181">
    <property type="term" value="F:FMN binding"/>
    <property type="evidence" value="ECO:0007669"/>
    <property type="project" value="InterPro"/>
</dbReference>